<evidence type="ECO:0000256" key="5">
    <source>
        <dbReference type="ARBA" id="ARBA00022692"/>
    </source>
</evidence>
<dbReference type="EMBL" id="CP028475">
    <property type="protein sequence ID" value="AVW92896.1"/>
    <property type="molecule type" value="Genomic_DNA"/>
</dbReference>
<evidence type="ECO:0000256" key="7">
    <source>
        <dbReference type="ARBA" id="ARBA00023136"/>
    </source>
</evidence>
<dbReference type="AlphaFoldDB" id="A0A2R4M6X7"/>
<dbReference type="OrthoDB" id="9153955at2"/>
<dbReference type="PANTHER" id="PTHR33908">
    <property type="entry name" value="MANNOSYLTRANSFERASE YKCB-RELATED"/>
    <property type="match status" value="1"/>
</dbReference>
<evidence type="ECO:0000256" key="3">
    <source>
        <dbReference type="ARBA" id="ARBA00022676"/>
    </source>
</evidence>
<keyword evidence="6 8" id="KW-1133">Transmembrane helix</keyword>
<organism evidence="10 11">
    <name type="scientific">Celeribacter baekdonensis</name>
    <dbReference type="NCBI Taxonomy" id="875171"/>
    <lineage>
        <taxon>Bacteria</taxon>
        <taxon>Pseudomonadati</taxon>
        <taxon>Pseudomonadota</taxon>
        <taxon>Alphaproteobacteria</taxon>
        <taxon>Rhodobacterales</taxon>
        <taxon>Roseobacteraceae</taxon>
        <taxon>Celeribacter</taxon>
    </lineage>
</organism>
<dbReference type="GO" id="GO:0005886">
    <property type="term" value="C:plasma membrane"/>
    <property type="evidence" value="ECO:0007669"/>
    <property type="project" value="UniProtKB-SubCell"/>
</dbReference>
<keyword evidence="7 8" id="KW-0472">Membrane</keyword>
<reference evidence="10 11" key="1">
    <citation type="submission" date="2018-03" db="EMBL/GenBank/DDBJ databases">
        <title>The Complete Genome of Celeribacter baekdonensis strain LH4, a Thiosulfate-Oxidizing Alphaproteobacterium Isolated from Gulf of Mexico Continental Slope Sediments.</title>
        <authorList>
            <person name="Flood B.E."/>
            <person name="Bailey J.V."/>
            <person name="Leprich D."/>
        </authorList>
    </citation>
    <scope>NUCLEOTIDE SEQUENCE [LARGE SCALE GENOMIC DNA]</scope>
    <source>
        <strain evidence="10 11">LH4</strain>
    </source>
</reference>
<comment type="subcellular location">
    <subcellularLocation>
        <location evidence="1">Cell membrane</location>
        <topology evidence="1">Multi-pass membrane protein</topology>
    </subcellularLocation>
</comment>
<evidence type="ECO:0000259" key="9">
    <source>
        <dbReference type="Pfam" id="PF13231"/>
    </source>
</evidence>
<feature type="transmembrane region" description="Helical" evidence="8">
    <location>
        <begin position="193"/>
        <end position="213"/>
    </location>
</feature>
<evidence type="ECO:0000256" key="6">
    <source>
        <dbReference type="ARBA" id="ARBA00022989"/>
    </source>
</evidence>
<feature type="transmembrane region" description="Helical" evidence="8">
    <location>
        <begin position="337"/>
        <end position="358"/>
    </location>
</feature>
<evidence type="ECO:0000313" key="10">
    <source>
        <dbReference type="EMBL" id="AVW92896.1"/>
    </source>
</evidence>
<dbReference type="PANTHER" id="PTHR33908:SF11">
    <property type="entry name" value="MEMBRANE PROTEIN"/>
    <property type="match status" value="1"/>
</dbReference>
<keyword evidence="2" id="KW-1003">Cell membrane</keyword>
<dbReference type="InterPro" id="IPR050297">
    <property type="entry name" value="LipidA_mod_glycosyltrf_83"/>
</dbReference>
<dbReference type="KEGG" id="cbak:DA792_18840"/>
<dbReference type="InterPro" id="IPR038731">
    <property type="entry name" value="RgtA/B/C-like"/>
</dbReference>
<keyword evidence="5 8" id="KW-0812">Transmembrane</keyword>
<feature type="transmembrane region" description="Helical" evidence="8">
    <location>
        <begin position="310"/>
        <end position="331"/>
    </location>
</feature>
<protein>
    <recommendedName>
        <fullName evidence="9">Glycosyltransferase RgtA/B/C/D-like domain-containing protein</fullName>
    </recommendedName>
</protein>
<dbReference type="GO" id="GO:0016763">
    <property type="term" value="F:pentosyltransferase activity"/>
    <property type="evidence" value="ECO:0007669"/>
    <property type="project" value="TreeGrafter"/>
</dbReference>
<dbReference type="Pfam" id="PF13231">
    <property type="entry name" value="PMT_2"/>
    <property type="match status" value="1"/>
</dbReference>
<feature type="transmembrane region" description="Helical" evidence="8">
    <location>
        <begin position="151"/>
        <end position="181"/>
    </location>
</feature>
<accession>A0A2R4M6X7</accession>
<proteinExistence type="predicted"/>
<name>A0A2R4M6X7_9RHOB</name>
<sequence length="481" mass="51981">MKQDRLFIWIIAAYFAAHAVLRTALGGSFEVDEAEMFVMAQEVHLGYGPQAPLYNWVQAGAFALFGANTFAVAATKNLLLFVTYALLFDGLRRSVPRQAAMLGTLALLLLPNVSWEGQRAGSHSIAMLATMAATFWVMARQIEAPKRWHPIALGLALGLGGLAKFNFWLFPLTLFLSALTVPEIRARLMWRTLWQSGIAAALILIAPMAWMVLHSDQTMASAYKFYYPPKYEALPTWLAGLAEYGVQTLAALALLLLVLIVARLAQGRAALRFGAAMPLALWLMRAGMIGLGLGALAVVGFGVTDVQPRWLLPMLVPLSSGLMIWATQSLGPRTGRALLAVCAALAALILVAMADTRLRGAGSDSMRVDVLADAIAADLPEGPVAVISGNYYFVGNLKYHRPDWQALAPLPNRSPAPDTVSVVLVGGDMIARSEAILAEHGIKPETVAKLTHHSATLPYRFEDVKTIDVPYAIVELKNGAE</sequence>
<evidence type="ECO:0000256" key="4">
    <source>
        <dbReference type="ARBA" id="ARBA00022679"/>
    </source>
</evidence>
<dbReference type="Proteomes" id="UP000241447">
    <property type="component" value="Chromosome"/>
</dbReference>
<feature type="transmembrane region" description="Helical" evidence="8">
    <location>
        <begin position="62"/>
        <end position="87"/>
    </location>
</feature>
<feature type="transmembrane region" description="Helical" evidence="8">
    <location>
        <begin position="234"/>
        <end position="262"/>
    </location>
</feature>
<keyword evidence="4" id="KW-0808">Transferase</keyword>
<feature type="domain" description="Glycosyltransferase RgtA/B/C/D-like" evidence="9">
    <location>
        <begin position="50"/>
        <end position="209"/>
    </location>
</feature>
<dbReference type="RefSeq" id="WP_107722012.1">
    <property type="nucleotide sequence ID" value="NZ_CP028475.1"/>
</dbReference>
<evidence type="ECO:0000256" key="2">
    <source>
        <dbReference type="ARBA" id="ARBA00022475"/>
    </source>
</evidence>
<keyword evidence="3" id="KW-0328">Glycosyltransferase</keyword>
<gene>
    <name evidence="10" type="ORF">DA792_18840</name>
</gene>
<dbReference type="GO" id="GO:0009103">
    <property type="term" value="P:lipopolysaccharide biosynthetic process"/>
    <property type="evidence" value="ECO:0007669"/>
    <property type="project" value="UniProtKB-ARBA"/>
</dbReference>
<feature type="transmembrane region" description="Helical" evidence="8">
    <location>
        <begin position="282"/>
        <end position="303"/>
    </location>
</feature>
<evidence type="ECO:0000256" key="8">
    <source>
        <dbReference type="SAM" id="Phobius"/>
    </source>
</evidence>
<evidence type="ECO:0000313" key="11">
    <source>
        <dbReference type="Proteomes" id="UP000241447"/>
    </source>
</evidence>
<evidence type="ECO:0000256" key="1">
    <source>
        <dbReference type="ARBA" id="ARBA00004651"/>
    </source>
</evidence>